<dbReference type="Pfam" id="PF08449">
    <property type="entry name" value="UAA"/>
    <property type="match status" value="1"/>
</dbReference>
<organism evidence="8">
    <name type="scientific">Helicotheca tamesis</name>
    <dbReference type="NCBI Taxonomy" id="374047"/>
    <lineage>
        <taxon>Eukaryota</taxon>
        <taxon>Sar</taxon>
        <taxon>Stramenopiles</taxon>
        <taxon>Ochrophyta</taxon>
        <taxon>Bacillariophyta</taxon>
        <taxon>Mediophyceae</taxon>
        <taxon>Lithodesmiophycidae</taxon>
        <taxon>Lithodesmiales</taxon>
        <taxon>Lithodesmiaceae</taxon>
        <taxon>Helicotheca</taxon>
    </lineage>
</organism>
<dbReference type="SUPFAM" id="SSF103481">
    <property type="entry name" value="Multidrug resistance efflux transporter EmrE"/>
    <property type="match status" value="1"/>
</dbReference>
<dbReference type="PANTHER" id="PTHR10778">
    <property type="entry name" value="SOLUTE CARRIER FAMILY 35 MEMBER B"/>
    <property type="match status" value="1"/>
</dbReference>
<feature type="compositionally biased region" description="Basic and acidic residues" evidence="6">
    <location>
        <begin position="7"/>
        <end position="22"/>
    </location>
</feature>
<reference evidence="8" key="1">
    <citation type="submission" date="2021-01" db="EMBL/GenBank/DDBJ databases">
        <authorList>
            <person name="Corre E."/>
            <person name="Pelletier E."/>
            <person name="Niang G."/>
            <person name="Scheremetjew M."/>
            <person name="Finn R."/>
            <person name="Kale V."/>
            <person name="Holt S."/>
            <person name="Cochrane G."/>
            <person name="Meng A."/>
            <person name="Brown T."/>
            <person name="Cohen L."/>
        </authorList>
    </citation>
    <scope>NUCLEOTIDE SEQUENCE</scope>
    <source>
        <strain evidence="8">CCMP826</strain>
    </source>
</reference>
<dbReference type="GO" id="GO:0005789">
    <property type="term" value="C:endoplasmic reticulum membrane"/>
    <property type="evidence" value="ECO:0007669"/>
    <property type="project" value="TreeGrafter"/>
</dbReference>
<comment type="subcellular location">
    <subcellularLocation>
        <location evidence="1">Membrane</location>
        <topology evidence="1">Multi-pass membrane protein</topology>
    </subcellularLocation>
</comment>
<accession>A0A7S2MJ67</accession>
<proteinExistence type="predicted"/>
<gene>
    <name evidence="8" type="ORF">HTAM1171_LOCUS4658</name>
</gene>
<evidence type="ECO:0000256" key="3">
    <source>
        <dbReference type="ARBA" id="ARBA00022692"/>
    </source>
</evidence>
<feature type="transmembrane region" description="Helical" evidence="7">
    <location>
        <begin position="330"/>
        <end position="350"/>
    </location>
</feature>
<evidence type="ECO:0000256" key="4">
    <source>
        <dbReference type="ARBA" id="ARBA00022989"/>
    </source>
</evidence>
<evidence type="ECO:0000256" key="1">
    <source>
        <dbReference type="ARBA" id="ARBA00004141"/>
    </source>
</evidence>
<evidence type="ECO:0000256" key="7">
    <source>
        <dbReference type="SAM" id="Phobius"/>
    </source>
</evidence>
<dbReference type="GO" id="GO:0046964">
    <property type="term" value="F:3'-phosphoadenosine 5'-phosphosulfate transmembrane transporter activity"/>
    <property type="evidence" value="ECO:0007669"/>
    <property type="project" value="TreeGrafter"/>
</dbReference>
<feature type="region of interest" description="Disordered" evidence="6">
    <location>
        <begin position="1"/>
        <end position="33"/>
    </location>
</feature>
<dbReference type="EMBL" id="HBGV01007632">
    <property type="protein sequence ID" value="CAD9486148.1"/>
    <property type="molecule type" value="Transcribed_RNA"/>
</dbReference>
<feature type="transmembrane region" description="Helical" evidence="7">
    <location>
        <begin position="113"/>
        <end position="134"/>
    </location>
</feature>
<protein>
    <recommendedName>
        <fullName evidence="9">Sugar phosphate transporter domain-containing protein</fullName>
    </recommendedName>
</protein>
<name>A0A7S2MJ67_9STRA</name>
<dbReference type="GO" id="GO:0000139">
    <property type="term" value="C:Golgi membrane"/>
    <property type="evidence" value="ECO:0007669"/>
    <property type="project" value="TreeGrafter"/>
</dbReference>
<evidence type="ECO:0008006" key="9">
    <source>
        <dbReference type="Google" id="ProtNLM"/>
    </source>
</evidence>
<evidence type="ECO:0000313" key="8">
    <source>
        <dbReference type="EMBL" id="CAD9486148.1"/>
    </source>
</evidence>
<dbReference type="PANTHER" id="PTHR10778:SF8">
    <property type="entry name" value="ADENOSINE 3'-PHOSPHO 5'-PHOSPHOSULFATE TRANSPORTER 2"/>
    <property type="match status" value="1"/>
</dbReference>
<feature type="transmembrane region" description="Helical" evidence="7">
    <location>
        <begin position="165"/>
        <end position="183"/>
    </location>
</feature>
<feature type="transmembrane region" description="Helical" evidence="7">
    <location>
        <begin position="44"/>
        <end position="62"/>
    </location>
</feature>
<keyword evidence="5 7" id="KW-0472">Membrane</keyword>
<sequence length="353" mass="37608">MSGAAIKNDHDEEKASLIRNKDASPSPLESKKTKDNIPATTIEVGIYMTVFFFGMIFHEIAIEGASENFHDLECLAAALTLFQFGTCFLLPLIVSKGKALETFPRSFKALLPYVGLSILVFGATALATQSLRYVSYPTKIVFKSAKLIPTMVVSTILRTGSKYRAVDYLAAGLLCAGAAGYSYGTEGTDGQHNSTIGIVILTISIICDALVPNIQKRIMCPVQKVHGDSAAATKGLSAAALMVNTNAVGFSVLLFVMSVSGMVGATVTAAMERPVLLVYLFGVGICLAMAVLAYTRLIQLSGPVVAVATATLRKVVTVLLSYILYPKPLLPVHAFSGLLVLVGVLLSTFCRRR</sequence>
<feature type="transmembrane region" description="Helical" evidence="7">
    <location>
        <begin position="195"/>
        <end position="214"/>
    </location>
</feature>
<dbReference type="InterPro" id="IPR013657">
    <property type="entry name" value="SCL35B1-4/HUT1"/>
</dbReference>
<evidence type="ECO:0000256" key="6">
    <source>
        <dbReference type="SAM" id="MobiDB-lite"/>
    </source>
</evidence>
<dbReference type="InterPro" id="IPR037185">
    <property type="entry name" value="EmrE-like"/>
</dbReference>
<keyword evidence="2" id="KW-0813">Transport</keyword>
<feature type="transmembrane region" description="Helical" evidence="7">
    <location>
        <begin position="74"/>
        <end position="93"/>
    </location>
</feature>
<keyword evidence="4 7" id="KW-1133">Transmembrane helix</keyword>
<feature type="transmembrane region" description="Helical" evidence="7">
    <location>
        <begin position="304"/>
        <end position="324"/>
    </location>
</feature>
<feature type="transmembrane region" description="Helical" evidence="7">
    <location>
        <begin position="276"/>
        <end position="297"/>
    </location>
</feature>
<dbReference type="AlphaFoldDB" id="A0A7S2MJ67"/>
<evidence type="ECO:0000256" key="5">
    <source>
        <dbReference type="ARBA" id="ARBA00023136"/>
    </source>
</evidence>
<evidence type="ECO:0000256" key="2">
    <source>
        <dbReference type="ARBA" id="ARBA00022448"/>
    </source>
</evidence>
<keyword evidence="3 7" id="KW-0812">Transmembrane</keyword>